<dbReference type="RefSeq" id="WP_096357840.1">
    <property type="nucleotide sequence ID" value="NZ_AP014946.1"/>
</dbReference>
<protein>
    <recommendedName>
        <fullName evidence="3">RidA family protein</fullName>
    </recommendedName>
</protein>
<evidence type="ECO:0000313" key="2">
    <source>
        <dbReference type="Proteomes" id="UP000236884"/>
    </source>
</evidence>
<dbReference type="KEGG" id="vgo:GJW-30_1_03656"/>
<reference evidence="1 2" key="1">
    <citation type="submission" date="2015-08" db="EMBL/GenBank/DDBJ databases">
        <title>Investigation of the bacterial diversity of lava forest soil.</title>
        <authorList>
            <person name="Lee J.S."/>
        </authorList>
    </citation>
    <scope>NUCLEOTIDE SEQUENCE [LARGE SCALE GENOMIC DNA]</scope>
    <source>
        <strain evidence="1 2">GJW-30</strain>
    </source>
</reference>
<keyword evidence="2" id="KW-1185">Reference proteome</keyword>
<dbReference type="EMBL" id="AP014946">
    <property type="protein sequence ID" value="BAT61100.1"/>
    <property type="molecule type" value="Genomic_DNA"/>
</dbReference>
<evidence type="ECO:0008006" key="3">
    <source>
        <dbReference type="Google" id="ProtNLM"/>
    </source>
</evidence>
<gene>
    <name evidence="1" type="ORF">GJW-30_1_03656</name>
</gene>
<dbReference type="Proteomes" id="UP000236884">
    <property type="component" value="Chromosome"/>
</dbReference>
<accession>A0A0S3PYR9</accession>
<organism evidence="1 2">
    <name type="scientific">Variibacter gotjawalensis</name>
    <dbReference type="NCBI Taxonomy" id="1333996"/>
    <lineage>
        <taxon>Bacteria</taxon>
        <taxon>Pseudomonadati</taxon>
        <taxon>Pseudomonadota</taxon>
        <taxon>Alphaproteobacteria</taxon>
        <taxon>Hyphomicrobiales</taxon>
        <taxon>Nitrobacteraceae</taxon>
        <taxon>Variibacter</taxon>
    </lineage>
</organism>
<name>A0A0S3PYR9_9BRAD</name>
<dbReference type="OrthoDB" id="8125412at2"/>
<dbReference type="AlphaFoldDB" id="A0A0S3PYR9"/>
<proteinExistence type="predicted"/>
<evidence type="ECO:0000313" key="1">
    <source>
        <dbReference type="EMBL" id="BAT61100.1"/>
    </source>
</evidence>
<sequence>MTTQTFAAGGYRFIPAVFQYSGGVAAEPGHRIVRVTFREHQPLKEGFAKIEKIIQAAGRPLTSFCACELRSPVPFDEAGFKAFNEVYVKTLERWGVYDGKGTNPVARSNVCPELAKPPEPGFYAFSYTEKADNAPASFVVAGSGESTEGGKSYRDSVVALGDHSDAGIRKKAVAVLGEMERRMGLLGFAWKDTTAVQLYTVFNVHPFLADEIVKRGAARNGLTWHFNRPPVDILDYEMDVRGVYDERVA</sequence>